<dbReference type="AlphaFoldDB" id="A0A062Y128"/>
<dbReference type="Pfam" id="PF00072">
    <property type="entry name" value="Response_reg"/>
    <property type="match status" value="1"/>
</dbReference>
<sequence length="368" mass="38619">MGRKILLADDSVTIQKVVELTFAETDFEVVAVGSGTELLERLPQERPDLVLCDVVMPDISGYEICQKLKSDPATLHIPVVLLTGTFEPFDRDRALAAGCDAIVTKPFEARALIATVEELTARAAQAPAPPSEEEIMGVGVPEGVPALDFTTTGFDRMVPPPEKPPEIPEHGLELTASSMQSAVTPPPPPPPELATPPAGAFAPTPTPASMAPEAPWEEPAQTLAETPIAPVPPAEAEAPPFGFHEEPPVAPAAASFTPATPPEEEVETVPPGGFPAPVGAAEAASAVAEADFDGLVQRVVAEVLKQLPAGTAPAVGELSEADVERVARKVLELATPILERVAWEVIPDMAEMLVRQRIAELEAAAEES</sequence>
<evidence type="ECO:0000256" key="3">
    <source>
        <dbReference type="PROSITE-ProRule" id="PRU00169"/>
    </source>
</evidence>
<reference evidence="6 7" key="1">
    <citation type="submission" date="2014-04" db="EMBL/GenBank/DDBJ databases">
        <title>The Genome Sequence of Thermoanaerobaculum aquaticum MP-01, The First Cultivated Group 23 Acidobacterium.</title>
        <authorList>
            <person name="Stamps B.W."/>
            <person name="Losey N.A."/>
            <person name="Lawson P.A."/>
            <person name="Stevenson B.S."/>
        </authorList>
    </citation>
    <scope>NUCLEOTIDE SEQUENCE [LARGE SCALE GENOMIC DNA]</scope>
    <source>
        <strain evidence="6 7">MP-01</strain>
    </source>
</reference>
<dbReference type="Gene3D" id="3.40.50.2300">
    <property type="match status" value="1"/>
</dbReference>
<keyword evidence="7" id="KW-1185">Reference proteome</keyword>
<proteinExistence type="predicted"/>
<evidence type="ECO:0000313" key="7">
    <source>
        <dbReference type="Proteomes" id="UP000027284"/>
    </source>
</evidence>
<dbReference type="GO" id="GO:0000160">
    <property type="term" value="P:phosphorelay signal transduction system"/>
    <property type="evidence" value="ECO:0007669"/>
    <property type="project" value="UniProtKB-KW"/>
</dbReference>
<dbReference type="OrthoDB" id="9780312at2"/>
<dbReference type="InterPro" id="IPR011006">
    <property type="entry name" value="CheY-like_superfamily"/>
</dbReference>
<feature type="domain" description="Response regulatory" evidence="5">
    <location>
        <begin position="4"/>
        <end position="120"/>
    </location>
</feature>
<feature type="region of interest" description="Disordered" evidence="4">
    <location>
        <begin position="178"/>
        <end position="216"/>
    </location>
</feature>
<comment type="caution">
    <text evidence="6">The sequence shown here is derived from an EMBL/GenBank/DDBJ whole genome shotgun (WGS) entry which is preliminary data.</text>
</comment>
<dbReference type="InterPro" id="IPR050595">
    <property type="entry name" value="Bact_response_regulator"/>
</dbReference>
<dbReference type="PANTHER" id="PTHR44591:SF14">
    <property type="entry name" value="PROTEIN PILG"/>
    <property type="match status" value="1"/>
</dbReference>
<accession>A0A062Y128</accession>
<dbReference type="InterPro" id="IPR001789">
    <property type="entry name" value="Sig_transdc_resp-reg_receiver"/>
</dbReference>
<keyword evidence="1 3" id="KW-0597">Phosphoprotein</keyword>
<organism evidence="6 7">
    <name type="scientific">Thermoanaerobaculum aquaticum</name>
    <dbReference type="NCBI Taxonomy" id="1312852"/>
    <lineage>
        <taxon>Bacteria</taxon>
        <taxon>Pseudomonadati</taxon>
        <taxon>Acidobacteriota</taxon>
        <taxon>Thermoanaerobaculia</taxon>
        <taxon>Thermoanaerobaculales</taxon>
        <taxon>Thermoanaerobaculaceae</taxon>
        <taxon>Thermoanaerobaculum</taxon>
    </lineage>
</organism>
<dbReference type="SUPFAM" id="SSF52172">
    <property type="entry name" value="CheY-like"/>
    <property type="match status" value="1"/>
</dbReference>
<evidence type="ECO:0000256" key="1">
    <source>
        <dbReference type="ARBA" id="ARBA00022553"/>
    </source>
</evidence>
<dbReference type="Proteomes" id="UP000027284">
    <property type="component" value="Unassembled WGS sequence"/>
</dbReference>
<evidence type="ECO:0000259" key="5">
    <source>
        <dbReference type="PROSITE" id="PS50110"/>
    </source>
</evidence>
<gene>
    <name evidence="6" type="ORF">EG19_12125</name>
</gene>
<evidence type="ECO:0000256" key="4">
    <source>
        <dbReference type="SAM" id="MobiDB-lite"/>
    </source>
</evidence>
<dbReference type="PANTHER" id="PTHR44591">
    <property type="entry name" value="STRESS RESPONSE REGULATOR PROTEIN 1"/>
    <property type="match status" value="1"/>
</dbReference>
<protein>
    <recommendedName>
        <fullName evidence="5">Response regulatory domain-containing protein</fullName>
    </recommendedName>
</protein>
<feature type="modified residue" description="4-aspartylphosphate" evidence="3">
    <location>
        <position position="53"/>
    </location>
</feature>
<evidence type="ECO:0000313" key="6">
    <source>
        <dbReference type="EMBL" id="KDA54455.1"/>
    </source>
</evidence>
<dbReference type="RefSeq" id="WP_038047755.1">
    <property type="nucleotide sequence ID" value="NZ_JMFG01000008.1"/>
</dbReference>
<keyword evidence="2" id="KW-0902">Two-component regulatory system</keyword>
<feature type="compositionally biased region" description="Pro residues" evidence="4">
    <location>
        <begin position="184"/>
        <end position="194"/>
    </location>
</feature>
<evidence type="ECO:0000256" key="2">
    <source>
        <dbReference type="ARBA" id="ARBA00023012"/>
    </source>
</evidence>
<dbReference type="STRING" id="1312852.EG19_12125"/>
<name>A0A062Y128_9BACT</name>
<dbReference type="EMBL" id="JMFG01000008">
    <property type="protein sequence ID" value="KDA54455.1"/>
    <property type="molecule type" value="Genomic_DNA"/>
</dbReference>
<dbReference type="PROSITE" id="PS50110">
    <property type="entry name" value="RESPONSE_REGULATORY"/>
    <property type="match status" value="1"/>
</dbReference>
<dbReference type="SMART" id="SM00448">
    <property type="entry name" value="REC"/>
    <property type="match status" value="1"/>
</dbReference>